<dbReference type="Gene3D" id="2.60.120.330">
    <property type="entry name" value="B-lactam Antibiotic, Isopenicillin N Synthase, Chain"/>
    <property type="match status" value="1"/>
</dbReference>
<evidence type="ECO:0000256" key="3">
    <source>
        <dbReference type="ARBA" id="ARBA00012293"/>
    </source>
</evidence>
<evidence type="ECO:0000256" key="11">
    <source>
        <dbReference type="RuleBase" id="RU003682"/>
    </source>
</evidence>
<dbReference type="InterPro" id="IPR050231">
    <property type="entry name" value="Iron_ascorbate_oxido_reductase"/>
</dbReference>
<dbReference type="EC" id="1.13.12.19" evidence="4"/>
<keyword evidence="14" id="KW-1185">Reference proteome</keyword>
<evidence type="ECO:0000256" key="6">
    <source>
        <dbReference type="ARBA" id="ARBA00022666"/>
    </source>
</evidence>
<comment type="similarity">
    <text evidence="11">Belongs to the iron/ascorbate-dependent oxidoreductase family.</text>
</comment>
<comment type="pathway">
    <text evidence="2">Alkene biosynthesis; ethylene biosynthesis via 2-oxoglutarate.</text>
</comment>
<organism evidence="13 14">
    <name type="scientific">Paraburkholderia kururiensis</name>
    <dbReference type="NCBI Taxonomy" id="984307"/>
    <lineage>
        <taxon>Bacteria</taxon>
        <taxon>Pseudomonadati</taxon>
        <taxon>Pseudomonadota</taxon>
        <taxon>Betaproteobacteria</taxon>
        <taxon>Burkholderiales</taxon>
        <taxon>Burkholderiaceae</taxon>
        <taxon>Paraburkholderia</taxon>
    </lineage>
</organism>
<dbReference type="EMBL" id="CP139965">
    <property type="protein sequence ID" value="WQD77872.1"/>
    <property type="molecule type" value="Genomic_DNA"/>
</dbReference>
<dbReference type="Pfam" id="PF03171">
    <property type="entry name" value="2OG-FeII_Oxy"/>
    <property type="match status" value="1"/>
</dbReference>
<dbReference type="Proteomes" id="UP001325479">
    <property type="component" value="Chromosome"/>
</dbReference>
<evidence type="ECO:0000256" key="9">
    <source>
        <dbReference type="ARBA" id="ARBA00047725"/>
    </source>
</evidence>
<keyword evidence="11" id="KW-0408">Iron</keyword>
<reference evidence="13 14" key="1">
    <citation type="submission" date="2023-12" db="EMBL/GenBank/DDBJ databases">
        <title>Genome sequencing and assembly of bacterial species from a model synthetic community.</title>
        <authorList>
            <person name="Hogle S.L."/>
        </authorList>
    </citation>
    <scope>NUCLEOTIDE SEQUENCE [LARGE SCALE GENOMIC DNA]</scope>
    <source>
        <strain evidence="13 14">HAMBI 2494</strain>
    </source>
</reference>
<feature type="domain" description="Fe2OG dioxygenase" evidence="12">
    <location>
        <begin position="174"/>
        <end position="277"/>
    </location>
</feature>
<evidence type="ECO:0000313" key="14">
    <source>
        <dbReference type="Proteomes" id="UP001325479"/>
    </source>
</evidence>
<dbReference type="Pfam" id="PF14226">
    <property type="entry name" value="DIOX_N"/>
    <property type="match status" value="1"/>
</dbReference>
<dbReference type="PRINTS" id="PR00682">
    <property type="entry name" value="IPNSYNTHASE"/>
</dbReference>
<dbReference type="PANTHER" id="PTHR47990">
    <property type="entry name" value="2-OXOGLUTARATE (2OG) AND FE(II)-DEPENDENT OXYGENASE SUPERFAMILY PROTEIN-RELATED"/>
    <property type="match status" value="1"/>
</dbReference>
<comment type="catalytic activity">
    <reaction evidence="10">
        <text>L-arginine + 2-oxoglutarate + O2 = guanidine + L-glutamate 5-semialdehyde + succinate + CO2</text>
        <dbReference type="Rhea" id="RHEA:31535"/>
        <dbReference type="ChEBI" id="CHEBI:15379"/>
        <dbReference type="ChEBI" id="CHEBI:16526"/>
        <dbReference type="ChEBI" id="CHEBI:16810"/>
        <dbReference type="ChEBI" id="CHEBI:30031"/>
        <dbReference type="ChEBI" id="CHEBI:30087"/>
        <dbReference type="ChEBI" id="CHEBI:32682"/>
        <dbReference type="ChEBI" id="CHEBI:58066"/>
        <dbReference type="EC" id="1.14.20.7"/>
    </reaction>
</comment>
<evidence type="ECO:0000259" key="12">
    <source>
        <dbReference type="PROSITE" id="PS51471"/>
    </source>
</evidence>
<dbReference type="PROSITE" id="PS51471">
    <property type="entry name" value="FE2OG_OXY"/>
    <property type="match status" value="1"/>
</dbReference>
<dbReference type="InterPro" id="IPR044861">
    <property type="entry name" value="IPNS-like_FE2OG_OXY"/>
</dbReference>
<evidence type="ECO:0000256" key="8">
    <source>
        <dbReference type="ARBA" id="ARBA00031282"/>
    </source>
</evidence>
<evidence type="ECO:0000256" key="4">
    <source>
        <dbReference type="ARBA" id="ARBA00012531"/>
    </source>
</evidence>
<evidence type="ECO:0000256" key="2">
    <source>
        <dbReference type="ARBA" id="ARBA00004767"/>
    </source>
</evidence>
<keyword evidence="6" id="KW-0266">Ethylene biosynthesis</keyword>
<protein>
    <recommendedName>
        <fullName evidence="5">2-oxoglutarate-dependent ethylene/succinate-forming enzyme</fullName>
        <ecNumber evidence="4">1.13.12.19</ecNumber>
        <ecNumber evidence="3">1.14.20.7</ecNumber>
    </recommendedName>
    <alternativeName>
        <fullName evidence="7">2-oxoglutarate dioxygenase (ethylene-forming)</fullName>
    </alternativeName>
    <alternativeName>
        <fullName evidence="8">2-oxoglutarate/L-arginine monooxygenase/decarboxylase (succinate-forming)</fullName>
    </alternativeName>
</protein>
<sequence length="335" mass="37135">MPSVATIPVIDFAGVRAGDAAALARAGREIYDACTTIGFFYIVNHGVPQHVIDAAEEAAHTFFAFPVETKRRAAVNKRHRGFNSLGDATMYQATRPDYKEFFSIGLELPEDDPDVLAGQALRGPNNWPDFMPSLQPVLYGYYEAVAQCGADLLRAVAVGLGIDEHFFASRYTKRMQRTQMVYYPPQPPQSDEDQFGVAPHTDYGCITLLWQDQVGGLQVREIANETWVDAPPMPGSFVVNVGDLLARWTNDRFRSTLHRVINASGRERYSIATFYDPTYSATVDPRDLGTAAADVRYPPVAAGDYILGRINDSMGYRKKLAAQQQEQPGQQEKTA</sequence>
<accession>A0ABZ0WKI4</accession>
<dbReference type="InterPro" id="IPR005123">
    <property type="entry name" value="Oxoglu/Fe-dep_dioxygenase_dom"/>
</dbReference>
<dbReference type="InterPro" id="IPR027443">
    <property type="entry name" value="IPNS-like_sf"/>
</dbReference>
<dbReference type="InterPro" id="IPR026992">
    <property type="entry name" value="DIOX_N"/>
</dbReference>
<evidence type="ECO:0000313" key="13">
    <source>
        <dbReference type="EMBL" id="WQD77872.1"/>
    </source>
</evidence>
<name>A0ABZ0WKI4_9BURK</name>
<proteinExistence type="inferred from homology"/>
<comment type="catalytic activity">
    <reaction evidence="9">
        <text>2-oxoglutarate + O2 + 2 H(+) = ethene + 3 CO2 + H2O</text>
        <dbReference type="Rhea" id="RHEA:31523"/>
        <dbReference type="ChEBI" id="CHEBI:15377"/>
        <dbReference type="ChEBI" id="CHEBI:15378"/>
        <dbReference type="ChEBI" id="CHEBI:15379"/>
        <dbReference type="ChEBI" id="CHEBI:16526"/>
        <dbReference type="ChEBI" id="CHEBI:16810"/>
        <dbReference type="ChEBI" id="CHEBI:18153"/>
        <dbReference type="EC" id="1.13.12.19"/>
    </reaction>
</comment>
<evidence type="ECO:0000256" key="10">
    <source>
        <dbReference type="ARBA" id="ARBA00049359"/>
    </source>
</evidence>
<evidence type="ECO:0000256" key="1">
    <source>
        <dbReference type="ARBA" id="ARBA00001954"/>
    </source>
</evidence>
<evidence type="ECO:0000256" key="7">
    <source>
        <dbReference type="ARBA" id="ARBA00031011"/>
    </source>
</evidence>
<keyword evidence="11" id="KW-0560">Oxidoreductase</keyword>
<keyword evidence="11" id="KW-0479">Metal-binding</keyword>
<dbReference type="RefSeq" id="WP_114815296.1">
    <property type="nucleotide sequence ID" value="NZ_CP139965.1"/>
</dbReference>
<gene>
    <name evidence="13" type="ORF">U0042_28265</name>
</gene>
<dbReference type="EC" id="1.14.20.7" evidence="3"/>
<dbReference type="SUPFAM" id="SSF51197">
    <property type="entry name" value="Clavaminate synthase-like"/>
    <property type="match status" value="1"/>
</dbReference>
<evidence type="ECO:0000256" key="5">
    <source>
        <dbReference type="ARBA" id="ARBA00019045"/>
    </source>
</evidence>
<comment type="cofactor">
    <cofactor evidence="1">
        <name>Fe(2+)</name>
        <dbReference type="ChEBI" id="CHEBI:29033"/>
    </cofactor>
</comment>